<feature type="domain" description="ParB-like N-terminal" evidence="4">
    <location>
        <begin position="7"/>
        <end position="98"/>
    </location>
</feature>
<reference evidence="6" key="1">
    <citation type="submission" date="2020-03" db="EMBL/GenBank/DDBJ databases">
        <title>The deep terrestrial virosphere.</title>
        <authorList>
            <person name="Holmfeldt K."/>
            <person name="Nilsson E."/>
            <person name="Simone D."/>
            <person name="Lopez-Fernandez M."/>
            <person name="Wu X."/>
            <person name="de Brujin I."/>
            <person name="Lundin D."/>
            <person name="Andersson A."/>
            <person name="Bertilsson S."/>
            <person name="Dopson M."/>
        </authorList>
    </citation>
    <scope>NUCLEOTIDE SEQUENCE</scope>
    <source>
        <strain evidence="6">MM415A01130</strain>
        <strain evidence="5">MM415B00340</strain>
    </source>
</reference>
<dbReference type="InterPro" id="IPR003115">
    <property type="entry name" value="ParB_N"/>
</dbReference>
<dbReference type="EMBL" id="MT141558">
    <property type="protein sequence ID" value="QJA66649.1"/>
    <property type="molecule type" value="Genomic_DNA"/>
</dbReference>
<dbReference type="Gene3D" id="3.40.50.150">
    <property type="entry name" value="Vaccinia Virus protein VP39"/>
    <property type="match status" value="1"/>
</dbReference>
<dbReference type="EMBL" id="MT142321">
    <property type="protein sequence ID" value="QJA78111.1"/>
    <property type="molecule type" value="Genomic_DNA"/>
</dbReference>
<keyword evidence="3" id="KW-0949">S-adenosyl-L-methionine</keyword>
<dbReference type="InterPro" id="IPR050336">
    <property type="entry name" value="Chromosome_partition/occlusion"/>
</dbReference>
<dbReference type="GO" id="GO:0003677">
    <property type="term" value="F:DNA binding"/>
    <property type="evidence" value="ECO:0007669"/>
    <property type="project" value="InterPro"/>
</dbReference>
<dbReference type="InterPro" id="IPR036086">
    <property type="entry name" value="ParB/Sulfiredoxin_sf"/>
</dbReference>
<accession>A0A6M3K8S9</accession>
<dbReference type="InterPro" id="IPR029063">
    <property type="entry name" value="SAM-dependent_MTases_sf"/>
</dbReference>
<dbReference type="PANTHER" id="PTHR33375">
    <property type="entry name" value="CHROMOSOME-PARTITIONING PROTEIN PARB-RELATED"/>
    <property type="match status" value="1"/>
</dbReference>
<dbReference type="GO" id="GO:0008170">
    <property type="term" value="F:N-methyltransferase activity"/>
    <property type="evidence" value="ECO:0007669"/>
    <property type="project" value="InterPro"/>
</dbReference>
<sequence>MDLGKLGILKMSEIEIGERHRKDYGEMDELIFSISERGLICPIAVVEKPNNPKPYLLAAGGRRMLAFHMMQESEIPCRIFDHDLTELEVRSIELAENIHRKDLDHMEKCMLMKEIDDLQKEIHGEKVSTADDATGHSLRDTARLVGKSIGTVSEYVRIAQAHAAMPELELDKCKTMDEAKKKLKTVETMIVRSELARRAEKELGDTYLKLADNYIIGDFYDGVRKLQEGVIDLVEIDPPYAIDLPAVKKSTLGYDASYGDSYNEISKNAYAGFMQQVLKECYRVMNNHSWLLVWYAIEPWAEQMYQWIIDAGFETRRMPAMWCKPAGQTHQPQIYLASDTEYFFYARKGGATIAKPGRSSRFEFNPVPSGQKIHPTERPEELMREILTTFTWEGSRVLVPFAGSGVTLLSAYKEKMFPIGFELSKVYKDAFVSRLYEKKGGE</sequence>
<proteinExistence type="predicted"/>
<dbReference type="Pfam" id="PF02195">
    <property type="entry name" value="ParB_N"/>
    <property type="match status" value="1"/>
</dbReference>
<name>A0A6M3K8S9_9ZZZZ</name>
<dbReference type="AlphaFoldDB" id="A0A6M3K8S9"/>
<dbReference type="InterPro" id="IPR002295">
    <property type="entry name" value="N4/N6-MTase_EcoPI_Mod-like"/>
</dbReference>
<dbReference type="GO" id="GO:0005694">
    <property type="term" value="C:chromosome"/>
    <property type="evidence" value="ECO:0007669"/>
    <property type="project" value="TreeGrafter"/>
</dbReference>
<evidence type="ECO:0000313" key="5">
    <source>
        <dbReference type="EMBL" id="QJA66649.1"/>
    </source>
</evidence>
<protein>
    <submittedName>
        <fullName evidence="6">Putative methyltransferase</fullName>
    </submittedName>
</protein>
<dbReference type="SUPFAM" id="SSF110849">
    <property type="entry name" value="ParB/Sulfiredoxin"/>
    <property type="match status" value="1"/>
</dbReference>
<dbReference type="SUPFAM" id="SSF53335">
    <property type="entry name" value="S-adenosyl-L-methionine-dependent methyltransferases"/>
    <property type="match status" value="1"/>
</dbReference>
<dbReference type="Gene3D" id="1.10.10.2830">
    <property type="match status" value="1"/>
</dbReference>
<dbReference type="GO" id="GO:0032259">
    <property type="term" value="P:methylation"/>
    <property type="evidence" value="ECO:0007669"/>
    <property type="project" value="UniProtKB-KW"/>
</dbReference>
<dbReference type="Pfam" id="PF01555">
    <property type="entry name" value="N6_N4_Mtase"/>
    <property type="match status" value="1"/>
</dbReference>
<dbReference type="SMART" id="SM00470">
    <property type="entry name" value="ParB"/>
    <property type="match status" value="1"/>
</dbReference>
<keyword evidence="2 6" id="KW-0808">Transferase</keyword>
<keyword evidence="1 6" id="KW-0489">Methyltransferase</keyword>
<evidence type="ECO:0000259" key="4">
    <source>
        <dbReference type="SMART" id="SM00470"/>
    </source>
</evidence>
<dbReference type="Gene3D" id="3.90.1530.30">
    <property type="match status" value="1"/>
</dbReference>
<organism evidence="6">
    <name type="scientific">viral metagenome</name>
    <dbReference type="NCBI Taxonomy" id="1070528"/>
    <lineage>
        <taxon>unclassified sequences</taxon>
        <taxon>metagenomes</taxon>
        <taxon>organismal metagenomes</taxon>
    </lineage>
</organism>
<dbReference type="PANTHER" id="PTHR33375:SF1">
    <property type="entry name" value="CHROMOSOME-PARTITIONING PROTEIN PARB-RELATED"/>
    <property type="match status" value="1"/>
</dbReference>
<dbReference type="PRINTS" id="PR00506">
    <property type="entry name" value="D21N6MTFRASE"/>
</dbReference>
<dbReference type="InterPro" id="IPR002941">
    <property type="entry name" value="DNA_methylase_N4/N6"/>
</dbReference>
<evidence type="ECO:0000256" key="3">
    <source>
        <dbReference type="ARBA" id="ARBA00022691"/>
    </source>
</evidence>
<evidence type="ECO:0000313" key="6">
    <source>
        <dbReference type="EMBL" id="QJA78111.1"/>
    </source>
</evidence>
<evidence type="ECO:0000256" key="2">
    <source>
        <dbReference type="ARBA" id="ARBA00022679"/>
    </source>
</evidence>
<gene>
    <name evidence="6" type="ORF">MM415A01130_0003</name>
    <name evidence="5" type="ORF">MM415B00340_0033</name>
</gene>
<dbReference type="GO" id="GO:0007059">
    <property type="term" value="P:chromosome segregation"/>
    <property type="evidence" value="ECO:0007669"/>
    <property type="project" value="TreeGrafter"/>
</dbReference>
<evidence type="ECO:0000256" key="1">
    <source>
        <dbReference type="ARBA" id="ARBA00022603"/>
    </source>
</evidence>